<dbReference type="GO" id="GO:0005198">
    <property type="term" value="F:structural molecule activity"/>
    <property type="evidence" value="ECO:0007669"/>
    <property type="project" value="InterPro"/>
</dbReference>
<dbReference type="OMA" id="EWYDKQT"/>
<feature type="coiled-coil region" evidence="3">
    <location>
        <begin position="67"/>
        <end position="101"/>
    </location>
</feature>
<dbReference type="Gene3D" id="1.20.5.500">
    <property type="entry name" value="Single helix bin"/>
    <property type="match status" value="1"/>
</dbReference>
<dbReference type="GeneTree" id="ENSGT00950000182969"/>
<sequence length="417" mass="47094">MNIRSGRTGTSLYSGGYRSSRAASVYGGAGKGSVKVSYASNNSSGFDLANGLGDNGTGHSVNGKATMQNLNERLATYLQKVVSLESANAQLERQIREWYEMKTPQVRDYSKYEMILDDLRRKINVASMDNARILLQIDNARLAADDFKLKYDNELLMRQSVETDILGLRRVRDELTMTSSDLEMQIEGLKEELIYLKKNHEEELAAVRCQLSSGSVNVEVDSGPRQDLSLVMDELRTQYEGITDKNRKDMESWYKGKFDELNKVVVTSEDTLNSSRSQITELKRTLQSLQIELQSQLSLKSAMENQLGETEGRYSQQLCQLQAMVNNLESELGQVKTDIARQGQEYQTLLDIKTRLEMEIAEYRRLLDGEMTTTAVVTTVTKRTPVVTKRVKMVIEEIVDGKVVSRTEDVDEEVVSK</sequence>
<evidence type="ECO:0000259" key="4">
    <source>
        <dbReference type="PROSITE" id="PS51842"/>
    </source>
</evidence>
<dbReference type="PROSITE" id="PS51842">
    <property type="entry name" value="IF_ROD_2"/>
    <property type="match status" value="1"/>
</dbReference>
<dbReference type="Ensembl" id="ENSGMOT00000014176.2">
    <property type="protein sequence ID" value="ENSGMOP00000013814.2"/>
    <property type="gene ID" value="ENSGMOG00000012911.2"/>
</dbReference>
<protein>
    <submittedName>
        <fullName evidence="5">Keratin, type I cytoskeletal 13-like</fullName>
    </submittedName>
</protein>
<feature type="coiled-coil region" evidence="3">
    <location>
        <begin position="272"/>
        <end position="345"/>
    </location>
</feature>
<feature type="coiled-coil region" evidence="3">
    <location>
        <begin position="172"/>
        <end position="199"/>
    </location>
</feature>
<dbReference type="SMART" id="SM01391">
    <property type="entry name" value="Filament"/>
    <property type="match status" value="1"/>
</dbReference>
<dbReference type="Proteomes" id="UP000694546">
    <property type="component" value="Chromosome 3"/>
</dbReference>
<evidence type="ECO:0000256" key="1">
    <source>
        <dbReference type="ARBA" id="ARBA00022754"/>
    </source>
</evidence>
<keyword evidence="1" id="KW-0403">Intermediate filament</keyword>
<keyword evidence="2 3" id="KW-0175">Coiled coil</keyword>
<dbReference type="Pfam" id="PF00038">
    <property type="entry name" value="Filament"/>
    <property type="match status" value="1"/>
</dbReference>
<evidence type="ECO:0000313" key="6">
    <source>
        <dbReference type="Proteomes" id="UP000694546"/>
    </source>
</evidence>
<dbReference type="SUPFAM" id="SSF64593">
    <property type="entry name" value="Intermediate filament protein, coiled coil region"/>
    <property type="match status" value="2"/>
</dbReference>
<accession>A0A8C5F7T9</accession>
<dbReference type="Gene3D" id="1.20.5.1160">
    <property type="entry name" value="Vasodilator-stimulated phosphoprotein"/>
    <property type="match status" value="1"/>
</dbReference>
<reference evidence="5" key="1">
    <citation type="submission" date="2025-08" db="UniProtKB">
        <authorList>
            <consortium name="Ensembl"/>
        </authorList>
    </citation>
    <scope>IDENTIFICATION</scope>
</reference>
<evidence type="ECO:0000256" key="3">
    <source>
        <dbReference type="SAM" id="Coils"/>
    </source>
</evidence>
<name>A0A8C5F7T9_GADMO</name>
<dbReference type="InterPro" id="IPR039008">
    <property type="entry name" value="IF_rod_dom"/>
</dbReference>
<dbReference type="PRINTS" id="PR01248">
    <property type="entry name" value="TYPE1KERATIN"/>
</dbReference>
<evidence type="ECO:0000256" key="2">
    <source>
        <dbReference type="ARBA" id="ARBA00023054"/>
    </source>
</evidence>
<dbReference type="GO" id="GO:0005882">
    <property type="term" value="C:intermediate filament"/>
    <property type="evidence" value="ECO:0007669"/>
    <property type="project" value="UniProtKB-KW"/>
</dbReference>
<dbReference type="RefSeq" id="XP_030207804.1">
    <property type="nucleotide sequence ID" value="XM_030351944.1"/>
</dbReference>
<evidence type="ECO:0000313" key="5">
    <source>
        <dbReference type="Ensembl" id="ENSGMOP00000013814.2"/>
    </source>
</evidence>
<reference evidence="5" key="2">
    <citation type="submission" date="2025-09" db="UniProtKB">
        <authorList>
            <consortium name="Ensembl"/>
        </authorList>
    </citation>
    <scope>IDENTIFICATION</scope>
</reference>
<organism evidence="5 6">
    <name type="scientific">Gadus morhua</name>
    <name type="common">Atlantic cod</name>
    <dbReference type="NCBI Taxonomy" id="8049"/>
    <lineage>
        <taxon>Eukaryota</taxon>
        <taxon>Metazoa</taxon>
        <taxon>Chordata</taxon>
        <taxon>Craniata</taxon>
        <taxon>Vertebrata</taxon>
        <taxon>Euteleostomi</taxon>
        <taxon>Actinopterygii</taxon>
        <taxon>Neopterygii</taxon>
        <taxon>Teleostei</taxon>
        <taxon>Neoteleostei</taxon>
        <taxon>Acanthomorphata</taxon>
        <taxon>Zeiogadaria</taxon>
        <taxon>Gadariae</taxon>
        <taxon>Gadiformes</taxon>
        <taxon>Gadoidei</taxon>
        <taxon>Gadidae</taxon>
        <taxon>Gadus</taxon>
    </lineage>
</organism>
<feature type="domain" description="IF rod" evidence="4">
    <location>
        <begin position="63"/>
        <end position="374"/>
    </location>
</feature>
<dbReference type="PANTHER" id="PTHR23239:SF180">
    <property type="entry name" value="KERATIN, TYPE I CYTOSKELETAL 17"/>
    <property type="match status" value="1"/>
</dbReference>
<dbReference type="AlphaFoldDB" id="A0A8C5F7T9"/>
<dbReference type="OrthoDB" id="2441647at2759"/>
<proteinExistence type="predicted"/>
<dbReference type="Gene3D" id="1.20.5.170">
    <property type="match status" value="1"/>
</dbReference>
<gene>
    <name evidence="5" type="primary">LOC115540539</name>
</gene>
<keyword evidence="6" id="KW-1185">Reference proteome</keyword>
<dbReference type="PANTHER" id="PTHR23239">
    <property type="entry name" value="INTERMEDIATE FILAMENT"/>
    <property type="match status" value="1"/>
</dbReference>
<dbReference type="InterPro" id="IPR002957">
    <property type="entry name" value="Keratin_I"/>
</dbReference>
<dbReference type="GeneID" id="115540539"/>